<comment type="caution">
    <text evidence="1">The sequence shown here is derived from an EMBL/GenBank/DDBJ whole genome shotgun (WGS) entry which is preliminary data.</text>
</comment>
<gene>
    <name evidence="1" type="ORF">FHS11_001430</name>
</gene>
<organism evidence="1 2">
    <name type="scientific">Mucilaginibacter gotjawali</name>
    <dbReference type="NCBI Taxonomy" id="1550579"/>
    <lineage>
        <taxon>Bacteria</taxon>
        <taxon>Pseudomonadati</taxon>
        <taxon>Bacteroidota</taxon>
        <taxon>Sphingobacteriia</taxon>
        <taxon>Sphingobacteriales</taxon>
        <taxon>Sphingobacteriaceae</taxon>
        <taxon>Mucilaginibacter</taxon>
    </lineage>
</organism>
<dbReference type="AlphaFoldDB" id="A0A839SCL4"/>
<protein>
    <submittedName>
        <fullName evidence="1">Ribosome biogenesis GTPase A</fullName>
    </submittedName>
</protein>
<evidence type="ECO:0000313" key="1">
    <source>
        <dbReference type="EMBL" id="MBB3055013.1"/>
    </source>
</evidence>
<evidence type="ECO:0000313" key="2">
    <source>
        <dbReference type="Proteomes" id="UP000539265"/>
    </source>
</evidence>
<reference evidence="1" key="1">
    <citation type="submission" date="2020-08" db="EMBL/GenBank/DDBJ databases">
        <title>Genomic Encyclopedia of Type Strains, Phase III (KMG-III): the genomes of soil and plant-associated and newly described type strains.</title>
        <authorList>
            <person name="Whitman W."/>
        </authorList>
    </citation>
    <scope>NUCLEOTIDE SEQUENCE [LARGE SCALE GENOMIC DNA]</scope>
    <source>
        <strain evidence="1">CECT 8628</strain>
    </source>
</reference>
<dbReference type="OrthoDB" id="797862at2"/>
<proteinExistence type="predicted"/>
<dbReference type="EMBL" id="JACHWX010000003">
    <property type="protein sequence ID" value="MBB3055013.1"/>
    <property type="molecule type" value="Genomic_DNA"/>
</dbReference>
<keyword evidence="2" id="KW-1185">Reference proteome</keyword>
<sequence>MNDKGIEYKGEMMLSQKLGWRSLKIEEKSNGIINLYDTSIPAFTRRMKGEGWIQIQPEINNREQLLSTLYANQSKYQGK</sequence>
<dbReference type="Proteomes" id="UP000539265">
    <property type="component" value="Unassembled WGS sequence"/>
</dbReference>
<name>A0A839SCL4_9SPHI</name>
<dbReference type="RefSeq" id="WP_157750684.1">
    <property type="nucleotide sequence ID" value="NZ_AP017313.1"/>
</dbReference>
<accession>A0A839SCL4</accession>